<dbReference type="GO" id="GO:0032786">
    <property type="term" value="P:positive regulation of DNA-templated transcription, elongation"/>
    <property type="evidence" value="ECO:0007669"/>
    <property type="project" value="InterPro"/>
</dbReference>
<evidence type="ECO:0000259" key="2">
    <source>
        <dbReference type="PROSITE" id="PS51391"/>
    </source>
</evidence>
<dbReference type="Proteomes" id="UP000076738">
    <property type="component" value="Unassembled WGS sequence"/>
</dbReference>
<reference evidence="3 4" key="1">
    <citation type="journal article" date="2016" name="Mol. Biol. Evol.">
        <title>Comparative Genomics of Early-Diverging Mushroom-Forming Fungi Provides Insights into the Origins of Lignocellulose Decay Capabilities.</title>
        <authorList>
            <person name="Nagy L.G."/>
            <person name="Riley R."/>
            <person name="Tritt A."/>
            <person name="Adam C."/>
            <person name="Daum C."/>
            <person name="Floudas D."/>
            <person name="Sun H."/>
            <person name="Yadav J.S."/>
            <person name="Pangilinan J."/>
            <person name="Larsson K.H."/>
            <person name="Matsuura K."/>
            <person name="Barry K."/>
            <person name="Labutti K."/>
            <person name="Kuo R."/>
            <person name="Ohm R.A."/>
            <person name="Bhattacharya S.S."/>
            <person name="Shirouzu T."/>
            <person name="Yoshinaga Y."/>
            <person name="Martin F.M."/>
            <person name="Grigoriev I.V."/>
            <person name="Hibbett D.S."/>
        </authorList>
    </citation>
    <scope>NUCLEOTIDE SEQUENCE [LARGE SCALE GENOMIC DNA]</scope>
    <source>
        <strain evidence="3 4">TUFC12733</strain>
    </source>
</reference>
<proteinExistence type="predicted"/>
<dbReference type="GO" id="GO:0045943">
    <property type="term" value="P:positive regulation of transcription by RNA polymerase I"/>
    <property type="evidence" value="ECO:0007669"/>
    <property type="project" value="TreeGrafter"/>
</dbReference>
<dbReference type="PROSITE" id="PS51391">
    <property type="entry name" value="CID"/>
    <property type="match status" value="1"/>
</dbReference>
<gene>
    <name evidence="3" type="ORF">CALVIDRAFT_390040</name>
</gene>
<dbReference type="InterPro" id="IPR024637">
    <property type="entry name" value="Ctk3_C"/>
</dbReference>
<dbReference type="AlphaFoldDB" id="A0A167GIA9"/>
<accession>A0A167GIA9</accession>
<dbReference type="PANTHER" id="PTHR28291:SF1">
    <property type="entry name" value="CTD KINASE SUBUNIT GAMMA"/>
    <property type="match status" value="1"/>
</dbReference>
<feature type="compositionally biased region" description="Basic and acidic residues" evidence="1">
    <location>
        <begin position="171"/>
        <end position="183"/>
    </location>
</feature>
<sequence length="269" mass="31252">MDAFQVHTTFVNQLRTLNATQQDVQKSVSFAMRHVDNHEDLWSCIIQACREASLNLKMNILYFIESLCEMSSSVGPQPYYVQHLARDLKTLVNLLVPDSREGLLNLYGTKQVVRNWRNRRFIDQDAFDGADDLLRRRQHWSHVEHNGSPERLLREDRQSKGDAIGRMSKQQRIDRMNEDRERQKRLREQRWILPTPTGAGQHRLPTTLPATLSANDAALDKEFDDAWETTSDWNEDDEDAIDEENDLCFPGVTFGRRRLSYQGDPGAPR</sequence>
<dbReference type="PANTHER" id="PTHR28291">
    <property type="entry name" value="CTD KINASE SUBUNIT GAMMA"/>
    <property type="match status" value="1"/>
</dbReference>
<dbReference type="Pfam" id="PF12350">
    <property type="entry name" value="CTK3_C"/>
    <property type="match status" value="1"/>
</dbReference>
<dbReference type="InterPro" id="IPR006569">
    <property type="entry name" value="CID_dom"/>
</dbReference>
<dbReference type="Pfam" id="PF12243">
    <property type="entry name" value="CTK3"/>
    <property type="match status" value="1"/>
</dbReference>
<dbReference type="STRING" id="1330018.A0A167GIA9"/>
<dbReference type="InterPro" id="IPR024638">
    <property type="entry name" value="Ctk3_N"/>
</dbReference>
<dbReference type="Gene3D" id="1.25.40.90">
    <property type="match status" value="1"/>
</dbReference>
<feature type="region of interest" description="Disordered" evidence="1">
    <location>
        <begin position="156"/>
        <end position="183"/>
    </location>
</feature>
<evidence type="ECO:0000313" key="4">
    <source>
        <dbReference type="Proteomes" id="UP000076738"/>
    </source>
</evidence>
<dbReference type="InterPro" id="IPR042326">
    <property type="entry name" value="Ctk3"/>
</dbReference>
<evidence type="ECO:0000313" key="3">
    <source>
        <dbReference type="EMBL" id="KZO90588.1"/>
    </source>
</evidence>
<protein>
    <recommendedName>
        <fullName evidence="2">CID domain-containing protein</fullName>
    </recommendedName>
</protein>
<organism evidence="3 4">
    <name type="scientific">Calocera viscosa (strain TUFC12733)</name>
    <dbReference type="NCBI Taxonomy" id="1330018"/>
    <lineage>
        <taxon>Eukaryota</taxon>
        <taxon>Fungi</taxon>
        <taxon>Dikarya</taxon>
        <taxon>Basidiomycota</taxon>
        <taxon>Agaricomycotina</taxon>
        <taxon>Dacrymycetes</taxon>
        <taxon>Dacrymycetales</taxon>
        <taxon>Dacrymycetaceae</taxon>
        <taxon>Calocera</taxon>
    </lineage>
</organism>
<dbReference type="EMBL" id="KV417338">
    <property type="protein sequence ID" value="KZO90588.1"/>
    <property type="molecule type" value="Genomic_DNA"/>
</dbReference>
<dbReference type="InterPro" id="IPR008942">
    <property type="entry name" value="ENTH_VHS"/>
</dbReference>
<keyword evidence="4" id="KW-1185">Reference proteome</keyword>
<name>A0A167GIA9_CALVF</name>
<dbReference type="OrthoDB" id="21266at2759"/>
<feature type="domain" description="CID" evidence="2">
    <location>
        <begin position="2"/>
        <end position="138"/>
    </location>
</feature>
<dbReference type="GO" id="GO:0070692">
    <property type="term" value="C:CTDK-1 complex"/>
    <property type="evidence" value="ECO:0007669"/>
    <property type="project" value="InterPro"/>
</dbReference>
<evidence type="ECO:0000256" key="1">
    <source>
        <dbReference type="SAM" id="MobiDB-lite"/>
    </source>
</evidence>